<organism evidence="6 7">
    <name type="scientific">Intrasporangium chromatireducens Q5-1</name>
    <dbReference type="NCBI Taxonomy" id="584657"/>
    <lineage>
        <taxon>Bacteria</taxon>
        <taxon>Bacillati</taxon>
        <taxon>Actinomycetota</taxon>
        <taxon>Actinomycetes</taxon>
        <taxon>Micrococcales</taxon>
        <taxon>Intrasporangiaceae</taxon>
        <taxon>Intrasporangium</taxon>
    </lineage>
</organism>
<dbReference type="InterPro" id="IPR036388">
    <property type="entry name" value="WH-like_DNA-bd_sf"/>
</dbReference>
<dbReference type="SUPFAM" id="SSF53850">
    <property type="entry name" value="Periplasmic binding protein-like II"/>
    <property type="match status" value="1"/>
</dbReference>
<dbReference type="InterPro" id="IPR000847">
    <property type="entry name" value="LysR_HTH_N"/>
</dbReference>
<dbReference type="SUPFAM" id="SSF46785">
    <property type="entry name" value="Winged helix' DNA-binding domain"/>
    <property type="match status" value="1"/>
</dbReference>
<keyword evidence="2" id="KW-0805">Transcription regulation</keyword>
<dbReference type="Pfam" id="PF00126">
    <property type="entry name" value="HTH_1"/>
    <property type="match status" value="1"/>
</dbReference>
<dbReference type="Gene3D" id="1.10.10.10">
    <property type="entry name" value="Winged helix-like DNA-binding domain superfamily/Winged helix DNA-binding domain"/>
    <property type="match status" value="1"/>
</dbReference>
<evidence type="ECO:0000259" key="5">
    <source>
        <dbReference type="PROSITE" id="PS50931"/>
    </source>
</evidence>
<evidence type="ECO:0000256" key="2">
    <source>
        <dbReference type="ARBA" id="ARBA00023015"/>
    </source>
</evidence>
<proteinExistence type="inferred from homology"/>
<comment type="caution">
    <text evidence="6">The sequence shown here is derived from an EMBL/GenBank/DDBJ whole genome shotgun (WGS) entry which is preliminary data.</text>
</comment>
<keyword evidence="4" id="KW-0804">Transcription</keyword>
<dbReference type="InterPro" id="IPR036390">
    <property type="entry name" value="WH_DNA-bd_sf"/>
</dbReference>
<dbReference type="InterPro" id="IPR005119">
    <property type="entry name" value="LysR_subst-bd"/>
</dbReference>
<evidence type="ECO:0000313" key="7">
    <source>
        <dbReference type="Proteomes" id="UP000019494"/>
    </source>
</evidence>
<dbReference type="PRINTS" id="PR00039">
    <property type="entry name" value="HTHLYSR"/>
</dbReference>
<gene>
    <name evidence="6" type="ORF">N864_05980</name>
</gene>
<dbReference type="Pfam" id="PF03466">
    <property type="entry name" value="LysR_substrate"/>
    <property type="match status" value="1"/>
</dbReference>
<dbReference type="Gene3D" id="3.40.190.10">
    <property type="entry name" value="Periplasmic binding protein-like II"/>
    <property type="match status" value="2"/>
</dbReference>
<dbReference type="Proteomes" id="UP000019494">
    <property type="component" value="Unassembled WGS sequence"/>
</dbReference>
<feature type="domain" description="HTH lysR-type" evidence="5">
    <location>
        <begin position="1"/>
        <end position="58"/>
    </location>
</feature>
<dbReference type="PROSITE" id="PS50931">
    <property type="entry name" value="HTH_LYSR"/>
    <property type="match status" value="1"/>
</dbReference>
<keyword evidence="7" id="KW-1185">Reference proteome</keyword>
<dbReference type="RefSeq" id="WP_034719399.1">
    <property type="nucleotide sequence ID" value="NZ_AWQS01000181.1"/>
</dbReference>
<dbReference type="GO" id="GO:0003677">
    <property type="term" value="F:DNA binding"/>
    <property type="evidence" value="ECO:0007669"/>
    <property type="project" value="UniProtKB-KW"/>
</dbReference>
<dbReference type="AlphaFoldDB" id="W9GJ21"/>
<evidence type="ECO:0000256" key="3">
    <source>
        <dbReference type="ARBA" id="ARBA00023125"/>
    </source>
</evidence>
<dbReference type="CDD" id="cd08414">
    <property type="entry name" value="PBP2_LTTR_aromatics_like"/>
    <property type="match status" value="1"/>
</dbReference>
<keyword evidence="3" id="KW-0238">DNA-binding</keyword>
<dbReference type="GO" id="GO:0032993">
    <property type="term" value="C:protein-DNA complex"/>
    <property type="evidence" value="ECO:0007669"/>
    <property type="project" value="TreeGrafter"/>
</dbReference>
<dbReference type="PANTHER" id="PTHR30346">
    <property type="entry name" value="TRANSCRIPTIONAL DUAL REGULATOR HCAR-RELATED"/>
    <property type="match status" value="1"/>
</dbReference>
<dbReference type="PATRIC" id="fig|584657.3.peg.3299"/>
<evidence type="ECO:0000256" key="4">
    <source>
        <dbReference type="ARBA" id="ARBA00023163"/>
    </source>
</evidence>
<dbReference type="GO" id="GO:0003700">
    <property type="term" value="F:DNA-binding transcription factor activity"/>
    <property type="evidence" value="ECO:0007669"/>
    <property type="project" value="InterPro"/>
</dbReference>
<comment type="similarity">
    <text evidence="1">Belongs to the LysR transcriptional regulatory family.</text>
</comment>
<sequence length="304" mass="33123">MDLHQLEAFLAVAEELHFGRAAERLHIAQPPLSRTIKQLERDVGAALFDRTTRSVRLTTAGEALVEPARQVLDDVRSARRAVKSAGRGETGRVRVGFAGPSSHLLVGQLGRLVRERHPGIELNLRSTTYGHEALRAVVNGDLDLAIARWVTEPPGISHRIVSVEHYVLVVPEEHPLARRELVSMAELRDEPFIALPADPGSSVRDHFLRFASAAGYAPNIVQTAPDSWTLMALVGAGVGLTVTLDTAVNNVVQEGIAVVQLEEGLVPTYCWLAWRRDDANPALREVLKASEVALPTPDLEQAPS</sequence>
<dbReference type="FunFam" id="1.10.10.10:FF:000001">
    <property type="entry name" value="LysR family transcriptional regulator"/>
    <property type="match status" value="1"/>
</dbReference>
<protein>
    <submittedName>
        <fullName evidence="6">LysR family transcriptional regulator</fullName>
    </submittedName>
</protein>
<reference evidence="7" key="1">
    <citation type="submission" date="2013-08" db="EMBL/GenBank/DDBJ databases">
        <title>Intrasporangium oryzae NRRL B-24470.</title>
        <authorList>
            <person name="Liu H."/>
            <person name="Wang G."/>
        </authorList>
    </citation>
    <scope>NUCLEOTIDE SEQUENCE [LARGE SCALE GENOMIC DNA]</scope>
    <source>
        <strain evidence="7">Q5-1</strain>
    </source>
</reference>
<dbReference type="EMBL" id="AWQS01000181">
    <property type="protein sequence ID" value="EWT04818.1"/>
    <property type="molecule type" value="Genomic_DNA"/>
</dbReference>
<dbReference type="OrthoDB" id="3181812at2"/>
<evidence type="ECO:0000256" key="1">
    <source>
        <dbReference type="ARBA" id="ARBA00009437"/>
    </source>
</evidence>
<accession>W9GJ21</accession>
<name>W9GJ21_9MICO</name>
<evidence type="ECO:0000313" key="6">
    <source>
        <dbReference type="EMBL" id="EWT04818.1"/>
    </source>
</evidence>
<dbReference type="PANTHER" id="PTHR30346:SF0">
    <property type="entry name" value="HCA OPERON TRANSCRIPTIONAL ACTIVATOR HCAR"/>
    <property type="match status" value="1"/>
</dbReference>